<reference evidence="2" key="1">
    <citation type="submission" date="2023-11" db="UniProtKB">
        <authorList>
            <consortium name="WormBaseParasite"/>
        </authorList>
    </citation>
    <scope>IDENTIFICATION</scope>
</reference>
<sequence length="185" mass="21438">MERYRAMRSKCITKIREAQRKYEMQSAQSALKQPKRIFSYINYKTRIHHWIPNIIKEGSESKMIEENQEKAEAMADDFGKVFTHESPLDEEPDQNKESTNHLLTVDFDQDDVLKALSTLNMEKSTGPGELHLKISRYIAQYIAAPLTVIFNMSLDHGVLPMDWKDAIDTPIHQTGSRQLPSNYRP</sequence>
<dbReference type="AlphaFoldDB" id="A0AA85AGW2"/>
<name>A0AA85AGW2_9TREM</name>
<organism evidence="1 2">
    <name type="scientific">Schistosoma margrebowiei</name>
    <dbReference type="NCBI Taxonomy" id="48269"/>
    <lineage>
        <taxon>Eukaryota</taxon>
        <taxon>Metazoa</taxon>
        <taxon>Spiralia</taxon>
        <taxon>Lophotrochozoa</taxon>
        <taxon>Platyhelminthes</taxon>
        <taxon>Trematoda</taxon>
        <taxon>Digenea</taxon>
        <taxon>Strigeidida</taxon>
        <taxon>Schistosomatoidea</taxon>
        <taxon>Schistosomatidae</taxon>
        <taxon>Schistosoma</taxon>
    </lineage>
</organism>
<evidence type="ECO:0000313" key="2">
    <source>
        <dbReference type="WBParaSite" id="SMRG1_830.1"/>
    </source>
</evidence>
<dbReference type="Proteomes" id="UP000050790">
    <property type="component" value="Unassembled WGS sequence"/>
</dbReference>
<protein>
    <recommendedName>
        <fullName evidence="3">Reverse transcriptase domain-containing protein</fullName>
    </recommendedName>
</protein>
<accession>A0AA85AGW2</accession>
<dbReference type="PANTHER" id="PTHR33395:SF22">
    <property type="entry name" value="REVERSE TRANSCRIPTASE DOMAIN-CONTAINING PROTEIN"/>
    <property type="match status" value="1"/>
</dbReference>
<dbReference type="PANTHER" id="PTHR33395">
    <property type="entry name" value="TRANSCRIPTASE, PUTATIVE-RELATED-RELATED"/>
    <property type="match status" value="1"/>
</dbReference>
<evidence type="ECO:0000313" key="1">
    <source>
        <dbReference type="Proteomes" id="UP000050790"/>
    </source>
</evidence>
<evidence type="ECO:0008006" key="3">
    <source>
        <dbReference type="Google" id="ProtNLM"/>
    </source>
</evidence>
<proteinExistence type="predicted"/>
<dbReference type="WBParaSite" id="SMRG1_830.1">
    <property type="protein sequence ID" value="SMRG1_830.1"/>
    <property type="gene ID" value="SMRG1_830"/>
</dbReference>